<evidence type="ECO:0000256" key="13">
    <source>
        <dbReference type="ARBA" id="ARBA00023306"/>
    </source>
</evidence>
<evidence type="ECO:0000256" key="7">
    <source>
        <dbReference type="ARBA" id="ARBA00022618"/>
    </source>
</evidence>
<dbReference type="InterPro" id="IPR022157">
    <property type="entry name" value="Dynactin"/>
</dbReference>
<keyword evidence="6" id="KW-0963">Cytoplasm</keyword>
<evidence type="ECO:0000256" key="8">
    <source>
        <dbReference type="ARBA" id="ARBA00022701"/>
    </source>
</evidence>
<dbReference type="PROSITE" id="PS50024">
    <property type="entry name" value="SEA"/>
    <property type="match status" value="1"/>
</dbReference>
<evidence type="ECO:0000256" key="9">
    <source>
        <dbReference type="ARBA" id="ARBA00022776"/>
    </source>
</evidence>
<protein>
    <recommendedName>
        <fullName evidence="5">Dynactin subunit 1</fullName>
    </recommendedName>
</protein>
<dbReference type="EMBL" id="VCAZ01000033">
    <property type="protein sequence ID" value="TSL54333.1"/>
    <property type="molecule type" value="Genomic_DNA"/>
</dbReference>
<keyword evidence="7" id="KW-0132">Cell division</keyword>
<dbReference type="PROSITE" id="PS50245">
    <property type="entry name" value="CAP_GLY_2"/>
    <property type="match status" value="1"/>
</dbReference>
<dbReference type="PANTHER" id="PTHR18916:SF6">
    <property type="entry name" value="DYNACTIN SUBUNIT 1"/>
    <property type="match status" value="1"/>
</dbReference>
<dbReference type="Gene3D" id="2.30.30.190">
    <property type="entry name" value="CAP Gly-rich-like domain"/>
    <property type="match status" value="1"/>
</dbReference>
<dbReference type="Gene3D" id="3.30.70.960">
    <property type="entry name" value="SEA domain"/>
    <property type="match status" value="1"/>
</dbReference>
<evidence type="ECO:0000259" key="17">
    <source>
        <dbReference type="PROSITE" id="PS50245"/>
    </source>
</evidence>
<proteinExistence type="inferred from homology"/>
<dbReference type="GO" id="GO:0005874">
    <property type="term" value="C:microtubule"/>
    <property type="evidence" value="ECO:0007669"/>
    <property type="project" value="UniProtKB-KW"/>
</dbReference>
<evidence type="ECO:0000256" key="11">
    <source>
        <dbReference type="ARBA" id="ARBA00023054"/>
    </source>
</evidence>
<dbReference type="InterPro" id="IPR000082">
    <property type="entry name" value="SEA_dom"/>
</dbReference>
<evidence type="ECO:0000313" key="19">
    <source>
        <dbReference type="Proteomes" id="UP000319801"/>
    </source>
</evidence>
<dbReference type="InterPro" id="IPR000938">
    <property type="entry name" value="CAP-Gly_domain"/>
</dbReference>
<evidence type="ECO:0000256" key="2">
    <source>
        <dbReference type="ARBA" id="ARBA00004186"/>
    </source>
</evidence>
<comment type="subcellular location">
    <subcellularLocation>
        <location evidence="3">Cytoplasm</location>
        <location evidence="3">Cell cortex</location>
    </subcellularLocation>
    <subcellularLocation>
        <location evidence="1">Cytoplasm</location>
        <location evidence="1">Cytoskeleton</location>
        <location evidence="1">Microtubule organizing center</location>
        <location evidence="1">Centrosome</location>
        <location evidence="1">Centriole</location>
    </subcellularLocation>
    <subcellularLocation>
        <location evidence="2">Cytoplasm</location>
        <location evidence="2">Cytoskeleton</location>
        <location evidence="2">Spindle</location>
    </subcellularLocation>
</comment>
<dbReference type="Pfam" id="PF12455">
    <property type="entry name" value="Dynactin"/>
    <property type="match status" value="1"/>
</dbReference>
<keyword evidence="9" id="KW-0498">Mitosis</keyword>
<gene>
    <name evidence="18" type="ORF">Baya_6223</name>
</gene>
<keyword evidence="10" id="KW-0243">Dynein</keyword>
<comment type="caution">
    <text evidence="18">The sequence shown here is derived from an EMBL/GenBank/DDBJ whole genome shotgun (WGS) entry which is preliminary data.</text>
</comment>
<keyword evidence="8" id="KW-0493">Microtubule</keyword>
<dbReference type="OrthoDB" id="2130750at2759"/>
<accession>A0A556TZZ4</accession>
<dbReference type="SUPFAM" id="SSF74924">
    <property type="entry name" value="Cap-Gly domain"/>
    <property type="match status" value="1"/>
</dbReference>
<evidence type="ECO:0000256" key="4">
    <source>
        <dbReference type="ARBA" id="ARBA00011010"/>
    </source>
</evidence>
<dbReference type="PANTHER" id="PTHR18916">
    <property type="entry name" value="DYNACTIN 1-RELATED MICROTUBULE-BINDING"/>
    <property type="match status" value="1"/>
</dbReference>
<sequence length="1730" mass="193867">MKKKELIILVIVIEGTTIIPAATVLPISPEPTIEMTIGIKYPFVNELSDPTSKEFTELASIMSQMLDVIFKAKYGDTFIKTIILGFTAVTRSEGDTQAEVQLEFNQNAAVPMPSGTEIVNALKNVAENSTYPLKIDTTVIAITSEPYNIDVKFRTNGTFVKELSNLGPFFIDNFPSTFNLLSISKYSDGTDSILNFMVLAFAKSGGPPNSTSIAKTIFQAARKDSLSFKILINEITVNGTVTINFSLRITFIYSTGNINNSSIRVTINFFFKINFNCHTSKIYHCCSRVNINFSFKINFNCHTGNVNHCCSRVTTNFPLRINFNYPIGNIKNCYIRVTINFSFKINFNYPTGNINHCCIRVNINFSFRINFNCHTGNINHCCFSRVTINFSFRINFNYPTGNINHCYSRVTINFSLRINLNYPTGNINNCCIRVNINFSFRINFSYHTGNINYCCSRVNINLSFRINFNYPTGNINHCCIRVTINFYKFYPGNIKRRQPQREAANTGAEIELVFSENSTKPFPSGQDIVTILKDAIENNNTLNMQFDSTSITVLRKWVGVILDEPKGKNDGTVQGKAYFTCKENHGIFVRQSQIQLIEDGGSSATSPETPESGIAKVPRRGVAVRRSAKTGRPSGAGADLSGSVLVDNEPATPSQSALGAPMMPQPSRTSSEPPSGPAPPISSKEEDALRAQVKDLEEKLETLRIKRTEDKAKLKELEKHKIQLEQLQEWKSKMQEQQNELQKQLKEAKKEAREAQEAKDRYMEEMADTADAIEMATLDKEMAEERVESLQQEVESLKEKVEELTMDLEILKHEIEEKGSDGAASSYQVKQLEEQNARLKEALVRMRDLSSSEKQEHVKLQKQMEKKNSELETLRVQKEKLQEEMKQAEATIDELKEQVDAALGAEEMVETLTERNLDLEEKVRELRETVTDLEAINEMNDELQENARETELELREQLDLSGARVREANKRVEAAQETVADYQQTINKYRELTTHLQEVNRELTNQQSATAEQLQQPPAELFDFKIKFAETKAYAKAIEMELRKMEVQQANRQVSLLTSFMPDSFLRHGGDHDCILVLLLIPRLICKAELISKQAQEKFDLNENVTERSGLRGSAGEQLSFASGLVYSLTLLQATLHKYEQALNQCSVDVFKRMGTLHSEMSVHERSLDFLIELLHKDQLDETVQVEPLTKAIKYYQQLYTIHLADQTEECTVQLADHIKFVQSALDCMGAELGRLRSFLQPGQDAAEFTLLLRDLDTSCGDIHQFCKKIRRRMPGTDAPGIPAALSYPPQVGEALVESRKQLSCVVAVLQETAAAGAQLIATLSEQEGLSAHTLQDQIFKAVEQPPPVELRAAALRAEITDAEGLGLKLEDRETVIKELKKSLKIKGEELSEANVRLSLLEKKLDTSTKDADERVERIQTKLDETNALLKKKEKEFEETMDALQADIDQLEAEKAELKQRLNTQSRMSIEGLRGTPASGIASLVSGGNTGGTVSGIVSVPGTVQVVDSPLLKQQMDVQRLAIKHLKNENYRLKAEKMKAQLASLPPLCVPNMAGMMKDGSLNDGISGSLYRKTDLLLSNLLKMSAGIKVVDITGKTPGVCVCVCVFVCLRETEKRNLFSYACYCYASHNISASAQLLEQTARLQSLSDALDKLKNEVSENVVIQQTGARVRSDFATFPSSTFIKAEGEKKCGTVLVSKVMIPCARGKEQAHSLILSQHQLQRVHQLLMT</sequence>
<evidence type="ECO:0000256" key="1">
    <source>
        <dbReference type="ARBA" id="ARBA00004114"/>
    </source>
</evidence>
<dbReference type="Pfam" id="PF01390">
    <property type="entry name" value="SEA"/>
    <property type="match status" value="1"/>
</dbReference>
<dbReference type="SUPFAM" id="SSF82671">
    <property type="entry name" value="SEA domain"/>
    <property type="match status" value="1"/>
</dbReference>
<feature type="coiled-coil region" evidence="14">
    <location>
        <begin position="1377"/>
        <end position="1468"/>
    </location>
</feature>
<dbReference type="InterPro" id="IPR036859">
    <property type="entry name" value="CAP-Gly_dom_sf"/>
</dbReference>
<evidence type="ECO:0000256" key="6">
    <source>
        <dbReference type="ARBA" id="ARBA00022490"/>
    </source>
</evidence>
<evidence type="ECO:0000256" key="15">
    <source>
        <dbReference type="SAM" id="MobiDB-lite"/>
    </source>
</evidence>
<evidence type="ECO:0000256" key="10">
    <source>
        <dbReference type="ARBA" id="ARBA00023017"/>
    </source>
</evidence>
<dbReference type="SMART" id="SM01052">
    <property type="entry name" value="CAP_GLY"/>
    <property type="match status" value="1"/>
</dbReference>
<feature type="domain" description="SEA" evidence="16">
    <location>
        <begin position="29"/>
        <end position="145"/>
    </location>
</feature>
<keyword evidence="13" id="KW-0131">Cell cycle</keyword>
<evidence type="ECO:0000256" key="12">
    <source>
        <dbReference type="ARBA" id="ARBA00023212"/>
    </source>
</evidence>
<name>A0A556TZZ4_BAGYA</name>
<evidence type="ECO:0000313" key="18">
    <source>
        <dbReference type="EMBL" id="TSL54333.1"/>
    </source>
</evidence>
<keyword evidence="19" id="KW-1185">Reference proteome</keyword>
<evidence type="ECO:0000259" key="16">
    <source>
        <dbReference type="PROSITE" id="PS50024"/>
    </source>
</evidence>
<feature type="compositionally biased region" description="Basic residues" evidence="15">
    <location>
        <begin position="617"/>
        <end position="629"/>
    </location>
</feature>
<evidence type="ECO:0000256" key="5">
    <source>
        <dbReference type="ARBA" id="ARBA00016574"/>
    </source>
</evidence>
<dbReference type="GO" id="GO:0005938">
    <property type="term" value="C:cell cortex"/>
    <property type="evidence" value="ECO:0007669"/>
    <property type="project" value="UniProtKB-SubCell"/>
</dbReference>
<evidence type="ECO:0000256" key="3">
    <source>
        <dbReference type="ARBA" id="ARBA00004544"/>
    </source>
</evidence>
<evidence type="ECO:0000256" key="14">
    <source>
        <dbReference type="SAM" id="Coils"/>
    </source>
</evidence>
<dbReference type="InterPro" id="IPR036364">
    <property type="entry name" value="SEA_dom_sf"/>
</dbReference>
<dbReference type="Pfam" id="PF01302">
    <property type="entry name" value="CAP_GLY"/>
    <property type="match status" value="1"/>
</dbReference>
<reference evidence="18 19" key="1">
    <citation type="journal article" date="2019" name="Genome Biol. Evol.">
        <title>Whole-Genome Sequencing of the Giant Devil Catfish, Bagarius yarrelli.</title>
        <authorList>
            <person name="Jiang W."/>
            <person name="Lv Y."/>
            <person name="Cheng L."/>
            <person name="Yang K."/>
            <person name="Chao B."/>
            <person name="Wang X."/>
            <person name="Li Y."/>
            <person name="Pan X."/>
            <person name="You X."/>
            <person name="Zhang Y."/>
            <person name="Yang J."/>
            <person name="Li J."/>
            <person name="Zhang X."/>
            <person name="Liu S."/>
            <person name="Sun C."/>
            <person name="Yang J."/>
            <person name="Shi Q."/>
        </authorList>
    </citation>
    <scope>NUCLEOTIDE SEQUENCE [LARGE SCALE GENOMIC DNA]</scope>
    <source>
        <strain evidence="18">JWS20170419001</strain>
        <tissue evidence="18">Muscle</tissue>
    </source>
</reference>
<comment type="similarity">
    <text evidence="4">Belongs to the dynactin 150 kDa subunit family.</text>
</comment>
<dbReference type="Proteomes" id="UP000319801">
    <property type="component" value="Unassembled WGS sequence"/>
</dbReference>
<feature type="domain" description="CAP-Gly" evidence="17">
    <location>
        <begin position="557"/>
        <end position="590"/>
    </location>
</feature>
<dbReference type="GO" id="GO:0030286">
    <property type="term" value="C:dynein complex"/>
    <property type="evidence" value="ECO:0007669"/>
    <property type="project" value="UniProtKB-KW"/>
</dbReference>
<keyword evidence="11 14" id="KW-0175">Coiled coil</keyword>
<keyword evidence="12" id="KW-0206">Cytoskeleton</keyword>
<organism evidence="18 19">
    <name type="scientific">Bagarius yarrelli</name>
    <name type="common">Goonch</name>
    <name type="synonym">Bagrus yarrelli</name>
    <dbReference type="NCBI Taxonomy" id="175774"/>
    <lineage>
        <taxon>Eukaryota</taxon>
        <taxon>Metazoa</taxon>
        <taxon>Chordata</taxon>
        <taxon>Craniata</taxon>
        <taxon>Vertebrata</taxon>
        <taxon>Euteleostomi</taxon>
        <taxon>Actinopterygii</taxon>
        <taxon>Neopterygii</taxon>
        <taxon>Teleostei</taxon>
        <taxon>Ostariophysi</taxon>
        <taxon>Siluriformes</taxon>
        <taxon>Sisoridae</taxon>
        <taxon>Sisorinae</taxon>
        <taxon>Bagarius</taxon>
    </lineage>
</organism>
<feature type="region of interest" description="Disordered" evidence="15">
    <location>
        <begin position="598"/>
        <end position="688"/>
    </location>
</feature>